<dbReference type="InterPro" id="IPR034871">
    <property type="entry name" value="Allene_oxi_cyc_sf"/>
</dbReference>
<evidence type="ECO:0000256" key="7">
    <source>
        <dbReference type="ARBA" id="ARBA00023235"/>
    </source>
</evidence>
<dbReference type="Proteomes" id="UP001497444">
    <property type="component" value="Chromosome 2"/>
</dbReference>
<evidence type="ECO:0000256" key="5">
    <source>
        <dbReference type="ARBA" id="ARBA00022640"/>
    </source>
</evidence>
<keyword evidence="6" id="KW-0809">Transit peptide</keyword>
<comment type="subcellular location">
    <subcellularLocation>
        <location evidence="1">Plastid</location>
        <location evidence="1">Chloroplast</location>
    </subcellularLocation>
</comment>
<dbReference type="EMBL" id="OZ020097">
    <property type="protein sequence ID" value="CAK9269278.1"/>
    <property type="molecule type" value="Genomic_DNA"/>
</dbReference>
<comment type="catalytic activity">
    <reaction evidence="8">
        <text>(9Z,13S,15Z)-12,13-epoxyoctadeca-9,11,15-trienoate = (9S,13S,15Z)-12-oxophyto-10,15-dienoate</text>
        <dbReference type="Rhea" id="RHEA:22592"/>
        <dbReference type="ChEBI" id="CHEBI:36438"/>
        <dbReference type="ChEBI" id="CHEBI:57411"/>
        <dbReference type="EC" id="5.3.99.6"/>
    </reaction>
</comment>
<dbReference type="Pfam" id="PF06351">
    <property type="entry name" value="Allene_ox_cyc"/>
    <property type="match status" value="1"/>
</dbReference>
<keyword evidence="4" id="KW-0150">Chloroplast</keyword>
<name>A0ABP0WUF8_9BRYO</name>
<evidence type="ECO:0000256" key="6">
    <source>
        <dbReference type="ARBA" id="ARBA00022946"/>
    </source>
</evidence>
<dbReference type="PANTHER" id="PTHR31843">
    <property type="entry name" value="ALLENE OXIDE CYCLASE 4, CHLOROPLASTIC"/>
    <property type="match status" value="1"/>
</dbReference>
<dbReference type="PANTHER" id="PTHR31843:SF11">
    <property type="entry name" value="ALLENE OXIDE CYCLASE 4, CHLOROPLASTIC"/>
    <property type="match status" value="1"/>
</dbReference>
<evidence type="ECO:0000256" key="4">
    <source>
        <dbReference type="ARBA" id="ARBA00022528"/>
    </source>
</evidence>
<organism evidence="9 10">
    <name type="scientific">Sphagnum jensenii</name>
    <dbReference type="NCBI Taxonomy" id="128206"/>
    <lineage>
        <taxon>Eukaryota</taxon>
        <taxon>Viridiplantae</taxon>
        <taxon>Streptophyta</taxon>
        <taxon>Embryophyta</taxon>
        <taxon>Bryophyta</taxon>
        <taxon>Sphagnophytina</taxon>
        <taxon>Sphagnopsida</taxon>
        <taxon>Sphagnales</taxon>
        <taxon>Sphagnaceae</taxon>
        <taxon>Sphagnum</taxon>
    </lineage>
</organism>
<reference evidence="9 10" key="1">
    <citation type="submission" date="2024-02" db="EMBL/GenBank/DDBJ databases">
        <authorList>
            <consortium name="ELIXIR-Norway"/>
            <consortium name="Elixir Norway"/>
        </authorList>
    </citation>
    <scope>NUCLEOTIDE SEQUENCE [LARGE SCALE GENOMIC DNA]</scope>
</reference>
<keyword evidence="5" id="KW-0934">Plastid</keyword>
<evidence type="ECO:0000313" key="10">
    <source>
        <dbReference type="Proteomes" id="UP001497444"/>
    </source>
</evidence>
<evidence type="ECO:0000256" key="2">
    <source>
        <dbReference type="ARBA" id="ARBA00007982"/>
    </source>
</evidence>
<evidence type="ECO:0000256" key="3">
    <source>
        <dbReference type="ARBA" id="ARBA00012209"/>
    </source>
</evidence>
<dbReference type="Gene3D" id="2.40.480.10">
    <property type="entry name" value="Allene oxide cyclase-like"/>
    <property type="match status" value="1"/>
</dbReference>
<keyword evidence="10" id="KW-1185">Reference proteome</keyword>
<protein>
    <recommendedName>
        <fullName evidence="3">allene-oxide cyclase</fullName>
        <ecNumber evidence="3">5.3.99.6</ecNumber>
    </recommendedName>
</protein>
<evidence type="ECO:0000256" key="1">
    <source>
        <dbReference type="ARBA" id="ARBA00004229"/>
    </source>
</evidence>
<gene>
    <name evidence="9" type="ORF">CSSPJE1EN1_LOCUS14756</name>
</gene>
<keyword evidence="7" id="KW-0413">Isomerase</keyword>
<accession>A0ABP0WUF8</accession>
<dbReference type="SUPFAM" id="SSF141493">
    <property type="entry name" value="Allene oxide cyclase-like"/>
    <property type="match status" value="1"/>
</dbReference>
<dbReference type="EC" id="5.3.99.6" evidence="3"/>
<sequence>MMALTNMSLSLIHSQQPTLYMQHGLQLQDAAGYNNSLYTTRLTSSSLINRPCSAMGVGMMMSCNKTLTIARLIPQSKYSEQDHGAQLNDMSANHWQKKLQAAGRSGLMTYRQCTQVTAARLRRTPQVSICASLQTNSGVKPLVQISNPADILLEKLSEAEPAAPLASNSSAADSVTALVNRLFLWDSLPKLDKVQTFSVYEINELDRESPAYLGFSIFNFNKKITGGFFGWLKNAVNTLKGAHGIGDLIPFSNKLYDGSLTRRLGITAGLTMVVQDFPGQGSVQDKSHKLFFPDRYEAMYTFYMGDLGHISVQGPFITFQDTLLTVTGGAGLFREAKGVVHLHNITPYKLLYTFYLKHIPEIPQCLTAQVVEPNEDVKPVPNAVACKPGSTLPNYTE</sequence>
<evidence type="ECO:0000313" key="9">
    <source>
        <dbReference type="EMBL" id="CAK9269278.1"/>
    </source>
</evidence>
<comment type="similarity">
    <text evidence="2">Belongs to the allene oxide cyclase family.</text>
</comment>
<proteinExistence type="inferred from homology"/>
<dbReference type="InterPro" id="IPR009410">
    <property type="entry name" value="Allene_ox_cyc"/>
</dbReference>
<dbReference type="InterPro" id="IPR044859">
    <property type="entry name" value="Allene_oxi_cyc_Dirigent"/>
</dbReference>
<evidence type="ECO:0000256" key="8">
    <source>
        <dbReference type="ARBA" id="ARBA00049891"/>
    </source>
</evidence>